<evidence type="ECO:0000256" key="1">
    <source>
        <dbReference type="SAM" id="MobiDB-lite"/>
    </source>
</evidence>
<protein>
    <submittedName>
        <fullName evidence="2">Uncharacterized protein</fullName>
    </submittedName>
</protein>
<feature type="compositionally biased region" description="Basic and acidic residues" evidence="1">
    <location>
        <begin position="28"/>
        <end position="37"/>
    </location>
</feature>
<feature type="compositionally biased region" description="Low complexity" evidence="1">
    <location>
        <begin position="14"/>
        <end position="26"/>
    </location>
</feature>
<accession>A0ABR3VQ89</accession>
<dbReference type="EMBL" id="JAZHXJ010001762">
    <property type="protein sequence ID" value="KAL1844074.1"/>
    <property type="molecule type" value="Genomic_DNA"/>
</dbReference>
<keyword evidence="3" id="KW-1185">Reference proteome</keyword>
<dbReference type="Proteomes" id="UP001586593">
    <property type="component" value="Unassembled WGS sequence"/>
</dbReference>
<sequence>MNPLSNQSGGQQGAQGTQGAAGGQQQDYGDKAFDLLAKKSGHNVDQNTGEKITDGARNLFEKTTGKKVNPKISN</sequence>
<proteinExistence type="predicted"/>
<organism evidence="2 3">
    <name type="scientific">Phialemonium thermophilum</name>
    <dbReference type="NCBI Taxonomy" id="223376"/>
    <lineage>
        <taxon>Eukaryota</taxon>
        <taxon>Fungi</taxon>
        <taxon>Dikarya</taxon>
        <taxon>Ascomycota</taxon>
        <taxon>Pezizomycotina</taxon>
        <taxon>Sordariomycetes</taxon>
        <taxon>Sordariomycetidae</taxon>
        <taxon>Cephalothecales</taxon>
        <taxon>Cephalothecaceae</taxon>
        <taxon>Phialemonium</taxon>
    </lineage>
</organism>
<feature type="region of interest" description="Disordered" evidence="1">
    <location>
        <begin position="1"/>
        <end position="74"/>
    </location>
</feature>
<evidence type="ECO:0000313" key="3">
    <source>
        <dbReference type="Proteomes" id="UP001586593"/>
    </source>
</evidence>
<feature type="compositionally biased region" description="Basic and acidic residues" evidence="1">
    <location>
        <begin position="51"/>
        <end position="64"/>
    </location>
</feature>
<reference evidence="2 3" key="1">
    <citation type="journal article" date="2024" name="Commun. Biol.">
        <title>Comparative genomic analysis of thermophilic fungi reveals convergent evolutionary adaptations and gene losses.</title>
        <authorList>
            <person name="Steindorff A.S."/>
            <person name="Aguilar-Pontes M.V."/>
            <person name="Robinson A.J."/>
            <person name="Andreopoulos B."/>
            <person name="LaButti K."/>
            <person name="Kuo A."/>
            <person name="Mondo S."/>
            <person name="Riley R."/>
            <person name="Otillar R."/>
            <person name="Haridas S."/>
            <person name="Lipzen A."/>
            <person name="Grimwood J."/>
            <person name="Schmutz J."/>
            <person name="Clum A."/>
            <person name="Reid I.D."/>
            <person name="Moisan M.C."/>
            <person name="Butler G."/>
            <person name="Nguyen T.T.M."/>
            <person name="Dewar K."/>
            <person name="Conant G."/>
            <person name="Drula E."/>
            <person name="Henrissat B."/>
            <person name="Hansel C."/>
            <person name="Singer S."/>
            <person name="Hutchinson M.I."/>
            <person name="de Vries R.P."/>
            <person name="Natvig D.O."/>
            <person name="Powell A.J."/>
            <person name="Tsang A."/>
            <person name="Grigoriev I.V."/>
        </authorList>
    </citation>
    <scope>NUCLEOTIDE SEQUENCE [LARGE SCALE GENOMIC DNA]</scope>
    <source>
        <strain evidence="2 3">ATCC 24622</strain>
    </source>
</reference>
<evidence type="ECO:0000313" key="2">
    <source>
        <dbReference type="EMBL" id="KAL1844074.1"/>
    </source>
</evidence>
<gene>
    <name evidence="2" type="ORF">VTK73DRAFT_2657</name>
</gene>
<comment type="caution">
    <text evidence="2">The sequence shown here is derived from an EMBL/GenBank/DDBJ whole genome shotgun (WGS) entry which is preliminary data.</text>
</comment>
<name>A0ABR3VQ89_9PEZI</name>